<dbReference type="CDD" id="cd04666">
    <property type="entry name" value="NUDIX_DIPP2_like_Nudt4"/>
    <property type="match status" value="1"/>
</dbReference>
<dbReference type="InterPro" id="IPR000086">
    <property type="entry name" value="NUDIX_hydrolase_dom"/>
</dbReference>
<keyword evidence="4" id="KW-0460">Magnesium</keyword>
<proteinExistence type="predicted"/>
<dbReference type="PANTHER" id="PTHR12629">
    <property type="entry name" value="DIPHOSPHOINOSITOL POLYPHOSPHATE PHOSPHOHYDROLASE"/>
    <property type="match status" value="1"/>
</dbReference>
<evidence type="ECO:0000256" key="1">
    <source>
        <dbReference type="ARBA" id="ARBA00001946"/>
    </source>
</evidence>
<comment type="cofactor">
    <cofactor evidence="1">
        <name>Mg(2+)</name>
        <dbReference type="ChEBI" id="CHEBI:18420"/>
    </cofactor>
</comment>
<dbReference type="PANTHER" id="PTHR12629:SF0">
    <property type="entry name" value="DIPHOSPHOINOSITOL-POLYPHOSPHATE DIPHOSPHATASE"/>
    <property type="match status" value="1"/>
</dbReference>
<dbReference type="GO" id="GO:0016462">
    <property type="term" value="F:pyrophosphatase activity"/>
    <property type="evidence" value="ECO:0007669"/>
    <property type="project" value="InterPro"/>
</dbReference>
<dbReference type="Pfam" id="PF00293">
    <property type="entry name" value="NUDIX"/>
    <property type="match status" value="1"/>
</dbReference>
<evidence type="ECO:0000313" key="6">
    <source>
        <dbReference type="EMBL" id="TYB80624.1"/>
    </source>
</evidence>
<dbReference type="AlphaFoldDB" id="A0A5D0RJI1"/>
<dbReference type="Gene3D" id="3.90.79.10">
    <property type="entry name" value="Nucleoside Triphosphate Pyrophosphohydrolase"/>
    <property type="match status" value="1"/>
</dbReference>
<organism evidence="6 7">
    <name type="scientific">Maritimibacter fusiformis</name>
    <dbReference type="NCBI Taxonomy" id="2603819"/>
    <lineage>
        <taxon>Bacteria</taxon>
        <taxon>Pseudomonadati</taxon>
        <taxon>Pseudomonadota</taxon>
        <taxon>Alphaproteobacteria</taxon>
        <taxon>Rhodobacterales</taxon>
        <taxon>Roseobacteraceae</taxon>
        <taxon>Maritimibacter</taxon>
    </lineage>
</organism>
<gene>
    <name evidence="6" type="ORF">FVF75_13410</name>
</gene>
<dbReference type="Proteomes" id="UP000322080">
    <property type="component" value="Unassembled WGS sequence"/>
</dbReference>
<evidence type="ECO:0000256" key="3">
    <source>
        <dbReference type="ARBA" id="ARBA00022801"/>
    </source>
</evidence>
<sequence>MSSLISKAWGEVFRPMIKRPSGFQVAALCYRKSKGRKEVLLITTLGTGRWMLPKGWPMDGKSAAEAARIEAWQEAGVKTARVGRKPVGEFAYVKHHDDGLEEPCSARVYPLKVKEYVEDYPEAGQRKRQWVPLETAADLVEEDSLKVLLRAF</sequence>
<reference evidence="6 7" key="1">
    <citation type="submission" date="2019-08" db="EMBL/GenBank/DDBJ databases">
        <title>Identification of a novel species of the genus Boseongicola.</title>
        <authorList>
            <person name="Zhang X.-Q."/>
        </authorList>
    </citation>
    <scope>NUCLEOTIDE SEQUENCE [LARGE SCALE GENOMIC DNA]</scope>
    <source>
        <strain evidence="6 7">HY14</strain>
    </source>
</reference>
<dbReference type="InterPro" id="IPR015797">
    <property type="entry name" value="NUDIX_hydrolase-like_dom_sf"/>
</dbReference>
<evidence type="ECO:0000259" key="5">
    <source>
        <dbReference type="PROSITE" id="PS51462"/>
    </source>
</evidence>
<name>A0A5D0RJI1_9RHOB</name>
<evidence type="ECO:0000256" key="4">
    <source>
        <dbReference type="ARBA" id="ARBA00022842"/>
    </source>
</evidence>
<comment type="caution">
    <text evidence="6">The sequence shown here is derived from an EMBL/GenBank/DDBJ whole genome shotgun (WGS) entry which is preliminary data.</text>
</comment>
<dbReference type="EMBL" id="VSIY01000013">
    <property type="protein sequence ID" value="TYB80624.1"/>
    <property type="molecule type" value="Genomic_DNA"/>
</dbReference>
<accession>A0A5D0RJI1</accession>
<protein>
    <submittedName>
        <fullName evidence="6">NUDIX hydrolase</fullName>
    </submittedName>
</protein>
<dbReference type="GO" id="GO:0005737">
    <property type="term" value="C:cytoplasm"/>
    <property type="evidence" value="ECO:0007669"/>
    <property type="project" value="TreeGrafter"/>
</dbReference>
<dbReference type="SUPFAM" id="SSF55811">
    <property type="entry name" value="Nudix"/>
    <property type="match status" value="1"/>
</dbReference>
<dbReference type="GO" id="GO:0046872">
    <property type="term" value="F:metal ion binding"/>
    <property type="evidence" value="ECO:0007669"/>
    <property type="project" value="UniProtKB-KW"/>
</dbReference>
<feature type="domain" description="Nudix hydrolase" evidence="5">
    <location>
        <begin position="20"/>
        <end position="152"/>
    </location>
</feature>
<keyword evidence="3 6" id="KW-0378">Hydrolase</keyword>
<keyword evidence="7" id="KW-1185">Reference proteome</keyword>
<keyword evidence="2" id="KW-0479">Metal-binding</keyword>
<evidence type="ECO:0000313" key="7">
    <source>
        <dbReference type="Proteomes" id="UP000322080"/>
    </source>
</evidence>
<dbReference type="PROSITE" id="PS51462">
    <property type="entry name" value="NUDIX"/>
    <property type="match status" value="1"/>
</dbReference>
<dbReference type="InterPro" id="IPR047198">
    <property type="entry name" value="DDP-like_NUDIX"/>
</dbReference>
<evidence type="ECO:0000256" key="2">
    <source>
        <dbReference type="ARBA" id="ARBA00022723"/>
    </source>
</evidence>